<proteinExistence type="predicted"/>
<sequence length="557" mass="62885">MKRRWVLLCAIIVVCIIVCSIFAVCHLPPSPEPRQANISDEMRETLDELQGFMVEKTKEINTDMRQASFALSGVTDEKEAVDILYELYWEHPEGPGIYRTNAEGEIITTVPYRIMTDALNNPELRAINEKSFSNKTDLILEGPVYTQSYGMVLAFMMPVYTEDGKYDGYICLGQSPDEILLDHLSPYTANSSERYDISIIRPDGTILWHPNTDLIGKSIYTSHLFDEFRDDILPILEKPEGETSYRYRGLGYDQTILEKDAVWKTVMVDETAYRVILATYQYAEPEVVFPTNMTDMHLQNIVRSMYLYAGSHTKEQTFKAINDPKGPFAEKGVIAFAYNMDGTLLAHSTLQYLIGEKRLGYRGAYSILTPVTGMINRASQGGGFTHYYTAVPYTDHLATFDLCYVLPVDDTWFVGAAMPVNNTLFTYDTGVRDDMHQNLETARKYLNTYGKEKTIEEMMNPSGFFHTNNIPVFAGDYNGTMLTDADIFPLKAGENSFSMISYHGGSAGRELVILAKSGGGYTLYDTDKGIYMIYVEPVDDTWYMGSSLRVGDSHPLT</sequence>
<dbReference type="Proteomes" id="UP001273136">
    <property type="component" value="Unassembled WGS sequence"/>
</dbReference>
<evidence type="ECO:0008006" key="3">
    <source>
        <dbReference type="Google" id="ProtNLM"/>
    </source>
</evidence>
<protein>
    <recommendedName>
        <fullName evidence="3">Cache domain-containing protein</fullName>
    </recommendedName>
</protein>
<dbReference type="RefSeq" id="WP_338093268.1">
    <property type="nucleotide sequence ID" value="NZ_JAWDKA010000001.1"/>
</dbReference>
<accession>A0AAE4M942</accession>
<keyword evidence="2" id="KW-1185">Reference proteome</keyword>
<gene>
    <name evidence="1" type="ORF">McpAg1_00490</name>
</gene>
<dbReference type="AlphaFoldDB" id="A0AAE4M942"/>
<reference evidence="1" key="1">
    <citation type="submission" date="2023-06" db="EMBL/GenBank/DDBJ databases">
        <title>Genome sequence of Methancorpusculaceae sp. Ag1.</title>
        <authorList>
            <person name="Protasov E."/>
            <person name="Platt K."/>
            <person name="Poehlein A."/>
            <person name="Daniel R."/>
            <person name="Brune A."/>
        </authorList>
    </citation>
    <scope>NUCLEOTIDE SEQUENCE</scope>
    <source>
        <strain evidence="1">Ag1</strain>
    </source>
</reference>
<dbReference type="Gene3D" id="3.30.450.20">
    <property type="entry name" value="PAS domain"/>
    <property type="match status" value="1"/>
</dbReference>
<evidence type="ECO:0000313" key="2">
    <source>
        <dbReference type="Proteomes" id="UP001273136"/>
    </source>
</evidence>
<evidence type="ECO:0000313" key="1">
    <source>
        <dbReference type="EMBL" id="MDV0440872.1"/>
    </source>
</evidence>
<organism evidence="1 2">
    <name type="scientific">Methanorbis furvi</name>
    <dbReference type="NCBI Taxonomy" id="3028299"/>
    <lineage>
        <taxon>Archaea</taxon>
        <taxon>Methanobacteriati</taxon>
        <taxon>Methanobacteriota</taxon>
        <taxon>Stenosarchaea group</taxon>
        <taxon>Methanomicrobia</taxon>
        <taxon>Methanomicrobiales</taxon>
        <taxon>Methanocorpusculaceae</taxon>
        <taxon>Methanorbis</taxon>
    </lineage>
</organism>
<dbReference type="EMBL" id="JAWDKA010000001">
    <property type="protein sequence ID" value="MDV0440872.1"/>
    <property type="molecule type" value="Genomic_DNA"/>
</dbReference>
<comment type="caution">
    <text evidence="1">The sequence shown here is derived from an EMBL/GenBank/DDBJ whole genome shotgun (WGS) entry which is preliminary data.</text>
</comment>
<name>A0AAE4M942_9EURY</name>